<keyword evidence="11" id="KW-1185">Reference proteome</keyword>
<dbReference type="EC" id="2.4.1.21" evidence="7"/>
<dbReference type="HAMAP" id="MF_00484">
    <property type="entry name" value="Glycogen_synth"/>
    <property type="match status" value="1"/>
</dbReference>
<evidence type="ECO:0000256" key="5">
    <source>
        <dbReference type="ARBA" id="ARBA00022679"/>
    </source>
</evidence>
<comment type="catalytic activity">
    <reaction evidence="1 7">
        <text>[(1-&gt;4)-alpha-D-glucosyl](n) + ADP-alpha-D-glucose = [(1-&gt;4)-alpha-D-glucosyl](n+1) + ADP + H(+)</text>
        <dbReference type="Rhea" id="RHEA:18189"/>
        <dbReference type="Rhea" id="RHEA-COMP:9584"/>
        <dbReference type="Rhea" id="RHEA-COMP:9587"/>
        <dbReference type="ChEBI" id="CHEBI:15378"/>
        <dbReference type="ChEBI" id="CHEBI:15444"/>
        <dbReference type="ChEBI" id="CHEBI:57498"/>
        <dbReference type="ChEBI" id="CHEBI:456216"/>
        <dbReference type="EC" id="2.4.1.21"/>
    </reaction>
</comment>
<evidence type="ECO:0000313" key="10">
    <source>
        <dbReference type="EMBL" id="SHI13480.1"/>
    </source>
</evidence>
<feature type="binding site" evidence="7">
    <location>
        <position position="19"/>
    </location>
    <ligand>
        <name>ADP-alpha-D-glucose</name>
        <dbReference type="ChEBI" id="CHEBI:57498"/>
    </ligand>
</feature>
<proteinExistence type="inferred from homology"/>
<feature type="domain" description="Starch synthase catalytic" evidence="9">
    <location>
        <begin position="6"/>
        <end position="241"/>
    </location>
</feature>
<dbReference type="GO" id="GO:0004373">
    <property type="term" value="F:alpha-1,4-glucan glucosyltransferase (UDP-glucose donor) activity"/>
    <property type="evidence" value="ECO:0007669"/>
    <property type="project" value="InterPro"/>
</dbReference>
<accession>A0A1M5YNF1</accession>
<sequence>MADQLKVLFAAFEAEPFAKTGGLGDVCGSLPGALQKAGVDARVILPKFGTIPQEYRAAMTPVADFRVRLAWRDQYCGLETLTHRGVVFYFVDNEYYFKRDRLYGYDDDGERVAFFSKAVLECLAHMPGFFPRVLHCHDWHAALVPVYLRELYGGADKYRDIKTVFTIHNLKFQGVFSRFYLGDVLGLDGYPAAADQLAQFDAINYMRGGLNYADAITTVSPAYAEEIRTDFYGERAQDILNRRRNVLTGILNGIDSSAYDPAADTALYALYTADDLSGKAENKKRLQAELGLEVRDDTPLAILVSRLTEQKGLDLVVRILDELPGENMQLAVLGVGDKKYEDAFSHFAGKYPGKVAARLAFDERLSRKFYAGGDMILIPSLFEPCGLTQMIAMRYGTLPIVRETGGLKDSVTPYNQFTGAGTGFSFKNFNAHELLDTVRRAIQVYSGDRPAWERLMKNAMAADFSWNASAEKYTALYRGLLKA</sequence>
<evidence type="ECO:0000259" key="8">
    <source>
        <dbReference type="Pfam" id="PF00534"/>
    </source>
</evidence>
<keyword evidence="4 7" id="KW-0328">Glycosyltransferase</keyword>
<dbReference type="Pfam" id="PF08323">
    <property type="entry name" value="Glyco_transf_5"/>
    <property type="match status" value="1"/>
</dbReference>
<evidence type="ECO:0000256" key="6">
    <source>
        <dbReference type="ARBA" id="ARBA00023056"/>
    </source>
</evidence>
<dbReference type="NCBIfam" id="NF001898">
    <property type="entry name" value="PRK00654.1-1"/>
    <property type="match status" value="1"/>
</dbReference>
<evidence type="ECO:0000256" key="4">
    <source>
        <dbReference type="ARBA" id="ARBA00022676"/>
    </source>
</evidence>
<dbReference type="STRING" id="1123282.SAMN02745823_02697"/>
<keyword evidence="5 7" id="KW-0808">Transferase</keyword>
<feature type="domain" description="Glycosyl transferase family 1" evidence="8">
    <location>
        <begin position="294"/>
        <end position="443"/>
    </location>
</feature>
<dbReference type="InterPro" id="IPR013534">
    <property type="entry name" value="Starch_synth_cat_dom"/>
</dbReference>
<dbReference type="InterPro" id="IPR001296">
    <property type="entry name" value="Glyco_trans_1"/>
</dbReference>
<dbReference type="Gene3D" id="3.40.50.2000">
    <property type="entry name" value="Glycogen Phosphorylase B"/>
    <property type="match status" value="2"/>
</dbReference>
<organism evidence="10 11">
    <name type="scientific">Sporobacter termitidis DSM 10068</name>
    <dbReference type="NCBI Taxonomy" id="1123282"/>
    <lineage>
        <taxon>Bacteria</taxon>
        <taxon>Bacillati</taxon>
        <taxon>Bacillota</taxon>
        <taxon>Clostridia</taxon>
        <taxon>Eubacteriales</taxon>
        <taxon>Oscillospiraceae</taxon>
        <taxon>Sporobacter</taxon>
    </lineage>
</organism>
<evidence type="ECO:0000313" key="11">
    <source>
        <dbReference type="Proteomes" id="UP000183995"/>
    </source>
</evidence>
<dbReference type="Pfam" id="PF00534">
    <property type="entry name" value="Glycos_transf_1"/>
    <property type="match status" value="1"/>
</dbReference>
<dbReference type="PANTHER" id="PTHR45825:SF11">
    <property type="entry name" value="ALPHA AMYLASE DOMAIN-CONTAINING PROTEIN"/>
    <property type="match status" value="1"/>
</dbReference>
<evidence type="ECO:0000256" key="1">
    <source>
        <dbReference type="ARBA" id="ARBA00001478"/>
    </source>
</evidence>
<dbReference type="PANTHER" id="PTHR45825">
    <property type="entry name" value="GRANULE-BOUND STARCH SYNTHASE 1, CHLOROPLASTIC/AMYLOPLASTIC"/>
    <property type="match status" value="1"/>
</dbReference>
<evidence type="ECO:0000256" key="3">
    <source>
        <dbReference type="ARBA" id="ARBA00010281"/>
    </source>
</evidence>
<reference evidence="10 11" key="1">
    <citation type="submission" date="2016-11" db="EMBL/GenBank/DDBJ databases">
        <authorList>
            <person name="Jaros S."/>
            <person name="Januszkiewicz K."/>
            <person name="Wedrychowicz H."/>
        </authorList>
    </citation>
    <scope>NUCLEOTIDE SEQUENCE [LARGE SCALE GENOMIC DNA]</scope>
    <source>
        <strain evidence="10 11">DSM 10068</strain>
    </source>
</reference>
<dbReference type="GO" id="GO:0009011">
    <property type="term" value="F:alpha-1,4-glucan glucosyltransferase (ADP-glucose donor) activity"/>
    <property type="evidence" value="ECO:0007669"/>
    <property type="project" value="UniProtKB-UniRule"/>
</dbReference>
<dbReference type="UniPathway" id="UPA00164"/>
<dbReference type="AlphaFoldDB" id="A0A1M5YNF1"/>
<comment type="similarity">
    <text evidence="3 7">Belongs to the glycosyltransferase 1 family. Bacterial/plant glycogen synthase subfamily.</text>
</comment>
<evidence type="ECO:0000256" key="2">
    <source>
        <dbReference type="ARBA" id="ARBA00002764"/>
    </source>
</evidence>
<dbReference type="NCBIfam" id="TIGR02095">
    <property type="entry name" value="glgA"/>
    <property type="match status" value="1"/>
</dbReference>
<dbReference type="GO" id="GO:0005978">
    <property type="term" value="P:glycogen biosynthetic process"/>
    <property type="evidence" value="ECO:0007669"/>
    <property type="project" value="UniProtKB-UniRule"/>
</dbReference>
<dbReference type="CDD" id="cd03791">
    <property type="entry name" value="GT5_Glycogen_synthase_DULL1-like"/>
    <property type="match status" value="1"/>
</dbReference>
<name>A0A1M5YNF1_9FIRM</name>
<keyword evidence="6 7" id="KW-0320">Glycogen biosynthesis</keyword>
<gene>
    <name evidence="7" type="primary">glgA</name>
    <name evidence="10" type="ORF">SAMN02745823_02697</name>
</gene>
<dbReference type="SUPFAM" id="SSF53756">
    <property type="entry name" value="UDP-Glycosyltransferase/glycogen phosphorylase"/>
    <property type="match status" value="1"/>
</dbReference>
<evidence type="ECO:0000256" key="7">
    <source>
        <dbReference type="HAMAP-Rule" id="MF_00484"/>
    </source>
</evidence>
<protein>
    <recommendedName>
        <fullName evidence="7">Glycogen synthase</fullName>
        <ecNumber evidence="7">2.4.1.21</ecNumber>
    </recommendedName>
    <alternativeName>
        <fullName evidence="7">Starch [bacterial glycogen] synthase</fullName>
    </alternativeName>
</protein>
<dbReference type="InterPro" id="IPR011835">
    <property type="entry name" value="GS/SS"/>
</dbReference>
<evidence type="ECO:0000259" key="9">
    <source>
        <dbReference type="Pfam" id="PF08323"/>
    </source>
</evidence>
<dbReference type="EMBL" id="FQXV01000009">
    <property type="protein sequence ID" value="SHI13480.1"/>
    <property type="molecule type" value="Genomic_DNA"/>
</dbReference>
<dbReference type="NCBIfam" id="NF001899">
    <property type="entry name" value="PRK00654.1-2"/>
    <property type="match status" value="1"/>
</dbReference>
<dbReference type="Proteomes" id="UP000183995">
    <property type="component" value="Unassembled WGS sequence"/>
</dbReference>
<comment type="function">
    <text evidence="2 7">Synthesizes alpha-1,4-glucan chains using ADP-glucose.</text>
</comment>
<dbReference type="RefSeq" id="WP_073079894.1">
    <property type="nucleotide sequence ID" value="NZ_FQXV01000009.1"/>
</dbReference>
<comment type="pathway">
    <text evidence="7">Glycan biosynthesis; glycogen biosynthesis.</text>
</comment>